<sequence length="106" mass="11796">MSELIELQEDNLAQQIADNDLVVVQYGAGWCGNCRLVKPKFKRMAAETPDAKFIYVDAEKFVESRKLADVPNLPTFAIFKGGEKVGQVTASKIEAIKELYNEVTSI</sequence>
<name>F0P2N4_WEEVC</name>
<dbReference type="eggNOG" id="COG0526">
    <property type="taxonomic scope" value="Bacteria"/>
</dbReference>
<dbReference type="InterPro" id="IPR036249">
    <property type="entry name" value="Thioredoxin-like_sf"/>
</dbReference>
<protein>
    <submittedName>
        <fullName evidence="2">Thioredoxin domain-containing protein</fullName>
    </submittedName>
</protein>
<dbReference type="CDD" id="cd02947">
    <property type="entry name" value="TRX_family"/>
    <property type="match status" value="1"/>
</dbReference>
<dbReference type="EMBL" id="CP002455">
    <property type="protein sequence ID" value="ADX67873.1"/>
    <property type="molecule type" value="Genomic_DNA"/>
</dbReference>
<reference evidence="2 3" key="1">
    <citation type="journal article" date="2011" name="Stand. Genomic Sci.">
        <title>Complete genome sequence of Weeksella virosa type strain (9751).</title>
        <authorList>
            <person name="Lang E."/>
            <person name="Teshima H."/>
            <person name="Lucas S."/>
            <person name="Lapidus A."/>
            <person name="Hammon N."/>
            <person name="Deshpande S."/>
            <person name="Nolan M."/>
            <person name="Cheng J.F."/>
            <person name="Pitluck S."/>
            <person name="Liolios K."/>
            <person name="Pagani I."/>
            <person name="Mikhailova N."/>
            <person name="Ivanova N."/>
            <person name="Mavromatis K."/>
            <person name="Pati A."/>
            <person name="Tapia R."/>
            <person name="Han C."/>
            <person name="Goodwin L."/>
            <person name="Chen A."/>
            <person name="Palaniappan K."/>
            <person name="Land M."/>
            <person name="Hauser L."/>
            <person name="Chang Y.J."/>
            <person name="Jeffries C.D."/>
            <person name="Brambilla E.M."/>
            <person name="Kopitz M."/>
            <person name="Rohde M."/>
            <person name="Goker M."/>
            <person name="Tindall B.J."/>
            <person name="Detter J.C."/>
            <person name="Woyke T."/>
            <person name="Bristow J."/>
            <person name="Eisen J.A."/>
            <person name="Markowitz V."/>
            <person name="Hugenholtz P."/>
            <person name="Klenk H.P."/>
            <person name="Kyrpides N.C."/>
        </authorList>
    </citation>
    <scope>NUCLEOTIDE SEQUENCE [LARGE SCALE GENOMIC DNA]</scope>
    <source>
        <strain evidence="3">ATCC 43766 / DSM 16922 / JCM 21250 / NBRC 16016 / NCTC 11634 / CL345/78</strain>
    </source>
</reference>
<dbReference type="RefSeq" id="WP_013598263.1">
    <property type="nucleotide sequence ID" value="NC_015144.1"/>
</dbReference>
<dbReference type="InterPro" id="IPR013766">
    <property type="entry name" value="Thioredoxin_domain"/>
</dbReference>
<feature type="domain" description="Thioredoxin" evidence="1">
    <location>
        <begin position="1"/>
        <end position="105"/>
    </location>
</feature>
<evidence type="ECO:0000259" key="1">
    <source>
        <dbReference type="PROSITE" id="PS51352"/>
    </source>
</evidence>
<dbReference type="PRINTS" id="PR00421">
    <property type="entry name" value="THIOREDOXIN"/>
</dbReference>
<dbReference type="InterPro" id="IPR050620">
    <property type="entry name" value="Thioredoxin_H-type-like"/>
</dbReference>
<dbReference type="KEGG" id="wvi:Weevi_1164"/>
<dbReference type="Gene3D" id="3.40.30.10">
    <property type="entry name" value="Glutaredoxin"/>
    <property type="match status" value="1"/>
</dbReference>
<proteinExistence type="predicted"/>
<gene>
    <name evidence="2" type="ordered locus">Weevi_1164</name>
</gene>
<dbReference type="PROSITE" id="PS51352">
    <property type="entry name" value="THIOREDOXIN_2"/>
    <property type="match status" value="1"/>
</dbReference>
<dbReference type="STRING" id="865938.Weevi_1164"/>
<dbReference type="Pfam" id="PF00085">
    <property type="entry name" value="Thioredoxin"/>
    <property type="match status" value="1"/>
</dbReference>
<dbReference type="Proteomes" id="UP000008641">
    <property type="component" value="Chromosome"/>
</dbReference>
<dbReference type="OrthoDB" id="7629852at2"/>
<organism evidence="2 3">
    <name type="scientific">Weeksella virosa (strain ATCC 43766 / DSM 16922 / JCM 21250 / CCUG 30538 / CDC 9751 / IAM 14551 / NBRC 16016 / NCTC 11634 / CL345/78)</name>
    <dbReference type="NCBI Taxonomy" id="865938"/>
    <lineage>
        <taxon>Bacteria</taxon>
        <taxon>Pseudomonadati</taxon>
        <taxon>Bacteroidota</taxon>
        <taxon>Flavobacteriia</taxon>
        <taxon>Flavobacteriales</taxon>
        <taxon>Weeksellaceae</taxon>
        <taxon>Weeksella</taxon>
    </lineage>
</organism>
<reference evidence="3" key="2">
    <citation type="journal article" date="2011" name="Stand. Genomic Sci.">
        <title>Complete genome sequence of Weeksella virosa type strain (9751T).</title>
        <authorList>
            <person name="Lang E."/>
            <person name="Teshima H."/>
            <person name="Lucas S."/>
            <person name="Lapidus A."/>
            <person name="Hammon N."/>
            <person name="Deshpande S."/>
            <person name="Nolan M."/>
            <person name="Cheng J."/>
            <person name="Pitluck S."/>
            <person name="Liolios K."/>
            <person name="Pagani I."/>
            <person name="Mikhailova N."/>
            <person name="Ivanova N."/>
            <person name="Mavromatis K."/>
            <person name="Pati A."/>
            <person name="Tapia R."/>
            <person name="Han C."/>
            <person name="Goodwin L."/>
            <person name="Chen A."/>
            <person name="Palaniappan K."/>
            <person name="Land M."/>
            <person name="Hauser L."/>
            <person name="Chang Y."/>
            <person name="Jeffries C."/>
            <person name="Brambilla E."/>
            <person name="Kopitz M."/>
            <person name="Rohde M."/>
            <person name="Goker M."/>
            <person name="Tindall B."/>
            <person name="Detter J."/>
            <person name="Woyke T."/>
            <person name="Bristow J."/>
            <person name="Eisen J."/>
            <person name="Markowitz V."/>
            <person name="Hugenholtz P."/>
            <person name="Klenk H."/>
            <person name="Kyrpides N."/>
        </authorList>
    </citation>
    <scope>NUCLEOTIDE SEQUENCE [LARGE SCALE GENOMIC DNA]</scope>
    <source>
        <strain evidence="3">ATCC 43766 / DSM 16922 / JCM 21250 / NBRC 16016 / NCTC 11634 / CL345/78</strain>
    </source>
</reference>
<dbReference type="AlphaFoldDB" id="F0P2N4"/>
<accession>F0P2N4</accession>
<evidence type="ECO:0000313" key="2">
    <source>
        <dbReference type="EMBL" id="ADX67873.1"/>
    </source>
</evidence>
<dbReference type="PANTHER" id="PTHR10438:SF468">
    <property type="entry name" value="THIOREDOXIN-1-RELATED"/>
    <property type="match status" value="1"/>
</dbReference>
<keyword evidence="3" id="KW-1185">Reference proteome</keyword>
<evidence type="ECO:0000313" key="3">
    <source>
        <dbReference type="Proteomes" id="UP000008641"/>
    </source>
</evidence>
<dbReference type="HOGENOM" id="CLU_090389_14_4_10"/>
<dbReference type="SUPFAM" id="SSF52833">
    <property type="entry name" value="Thioredoxin-like"/>
    <property type="match status" value="1"/>
</dbReference>
<dbReference type="PANTHER" id="PTHR10438">
    <property type="entry name" value="THIOREDOXIN"/>
    <property type="match status" value="1"/>
</dbReference>